<evidence type="ECO:0000256" key="4">
    <source>
        <dbReference type="ARBA" id="ARBA00023163"/>
    </source>
</evidence>
<keyword evidence="3" id="KW-0238">DNA-binding</keyword>
<keyword evidence="7" id="KW-1185">Reference proteome</keyword>
<evidence type="ECO:0000256" key="3">
    <source>
        <dbReference type="ARBA" id="ARBA00023125"/>
    </source>
</evidence>
<reference evidence="6 7" key="1">
    <citation type="submission" date="2021-12" db="EMBL/GenBank/DDBJ databases">
        <title>Discovery of the Pendulisporaceae a myxobacterial family with distinct sporulation behavior and unique specialized metabolism.</title>
        <authorList>
            <person name="Garcia R."/>
            <person name="Popoff A."/>
            <person name="Bader C.D."/>
            <person name="Loehr J."/>
            <person name="Walesch S."/>
            <person name="Walt C."/>
            <person name="Boldt J."/>
            <person name="Bunk B."/>
            <person name="Haeckl F.J.F.P.J."/>
            <person name="Gunesch A.P."/>
            <person name="Birkelbach J."/>
            <person name="Nuebel U."/>
            <person name="Pietschmann T."/>
            <person name="Bach T."/>
            <person name="Mueller R."/>
        </authorList>
    </citation>
    <scope>NUCLEOTIDE SEQUENCE [LARGE SCALE GENOMIC DNA]</scope>
    <source>
        <strain evidence="6 7">MSr11954</strain>
    </source>
</reference>
<comment type="similarity">
    <text evidence="1">Belongs to the LysR transcriptional regulatory family.</text>
</comment>
<dbReference type="SUPFAM" id="SSF46785">
    <property type="entry name" value="Winged helix' DNA-binding domain"/>
    <property type="match status" value="1"/>
</dbReference>
<dbReference type="InterPro" id="IPR005119">
    <property type="entry name" value="LysR_subst-bd"/>
</dbReference>
<keyword evidence="2" id="KW-0805">Transcription regulation</keyword>
<dbReference type="PANTHER" id="PTHR30537">
    <property type="entry name" value="HTH-TYPE TRANSCRIPTIONAL REGULATOR"/>
    <property type="match status" value="1"/>
</dbReference>
<sequence length="306" mass="33017">MRYAHDVKLTQLNALLAFVTVAEKRGFSAAARALGVSASALSQSVRSLEDRVGVPLLVRTTRSVNVTEAGRRLLERSAGGLREALDAIDEAASRGGEVQGKLRISVPGITIPILVEPLLPLLVQSHPGLELEISVDDRFVDLIAEGYDAGFRLGEAIHKDMVAIRVTPPFRFVVVGSPAYLTRKGRPKKPRDLLKHECIGYRGMTSGALYAWEFQQGKRELEIATRGSVVCNDARIMVAAALRGLGLAYLHEQAVAAHLAEGRLEIVLEAFAPSVPGLFLHCPARAQTIPKVRALIDALRALASSP</sequence>
<name>A0ABZ2M7T4_9BACT</name>
<dbReference type="SUPFAM" id="SSF53850">
    <property type="entry name" value="Periplasmic binding protein-like II"/>
    <property type="match status" value="1"/>
</dbReference>
<feature type="domain" description="HTH lysR-type" evidence="5">
    <location>
        <begin position="10"/>
        <end position="67"/>
    </location>
</feature>
<evidence type="ECO:0000313" key="6">
    <source>
        <dbReference type="EMBL" id="WXB18573.1"/>
    </source>
</evidence>
<gene>
    <name evidence="6" type="ORF">LZC94_15195</name>
</gene>
<dbReference type="InterPro" id="IPR036388">
    <property type="entry name" value="WH-like_DNA-bd_sf"/>
</dbReference>
<dbReference type="PANTHER" id="PTHR30537:SF1">
    <property type="entry name" value="HTH-TYPE TRANSCRIPTIONAL REGULATOR PGRR"/>
    <property type="match status" value="1"/>
</dbReference>
<keyword evidence="4" id="KW-0804">Transcription</keyword>
<proteinExistence type="inferred from homology"/>
<dbReference type="Pfam" id="PF03466">
    <property type="entry name" value="LysR_substrate"/>
    <property type="match status" value="1"/>
</dbReference>
<dbReference type="Pfam" id="PF00126">
    <property type="entry name" value="HTH_1"/>
    <property type="match status" value="1"/>
</dbReference>
<evidence type="ECO:0000313" key="7">
    <source>
        <dbReference type="Proteomes" id="UP001370348"/>
    </source>
</evidence>
<evidence type="ECO:0000256" key="1">
    <source>
        <dbReference type="ARBA" id="ARBA00009437"/>
    </source>
</evidence>
<accession>A0ABZ2M7T4</accession>
<dbReference type="PRINTS" id="PR00039">
    <property type="entry name" value="HTHLYSR"/>
</dbReference>
<evidence type="ECO:0000256" key="2">
    <source>
        <dbReference type="ARBA" id="ARBA00023015"/>
    </source>
</evidence>
<dbReference type="Proteomes" id="UP001370348">
    <property type="component" value="Chromosome"/>
</dbReference>
<protein>
    <submittedName>
        <fullName evidence="6">LysR family transcriptional regulator</fullName>
    </submittedName>
</protein>
<dbReference type="RefSeq" id="WP_394828206.1">
    <property type="nucleotide sequence ID" value="NZ_CP089984.1"/>
</dbReference>
<dbReference type="Gene3D" id="3.40.190.290">
    <property type="match status" value="1"/>
</dbReference>
<dbReference type="EMBL" id="CP089984">
    <property type="protein sequence ID" value="WXB18573.1"/>
    <property type="molecule type" value="Genomic_DNA"/>
</dbReference>
<evidence type="ECO:0000259" key="5">
    <source>
        <dbReference type="PROSITE" id="PS50931"/>
    </source>
</evidence>
<dbReference type="InterPro" id="IPR036390">
    <property type="entry name" value="WH_DNA-bd_sf"/>
</dbReference>
<dbReference type="Gene3D" id="1.10.10.10">
    <property type="entry name" value="Winged helix-like DNA-binding domain superfamily/Winged helix DNA-binding domain"/>
    <property type="match status" value="1"/>
</dbReference>
<dbReference type="InterPro" id="IPR000847">
    <property type="entry name" value="LysR_HTH_N"/>
</dbReference>
<dbReference type="InterPro" id="IPR058163">
    <property type="entry name" value="LysR-type_TF_proteobact-type"/>
</dbReference>
<organism evidence="6 7">
    <name type="scientific">Pendulispora albinea</name>
    <dbReference type="NCBI Taxonomy" id="2741071"/>
    <lineage>
        <taxon>Bacteria</taxon>
        <taxon>Pseudomonadati</taxon>
        <taxon>Myxococcota</taxon>
        <taxon>Myxococcia</taxon>
        <taxon>Myxococcales</taxon>
        <taxon>Sorangiineae</taxon>
        <taxon>Pendulisporaceae</taxon>
        <taxon>Pendulispora</taxon>
    </lineage>
</organism>
<dbReference type="PROSITE" id="PS50931">
    <property type="entry name" value="HTH_LYSR"/>
    <property type="match status" value="1"/>
</dbReference>